<reference evidence="2 3" key="1">
    <citation type="submission" date="2024-11" db="EMBL/GenBank/DDBJ databases">
        <title>Adaptive evolution of stress response genes in parasites aligns with host niche diversity.</title>
        <authorList>
            <person name="Hahn C."/>
            <person name="Resl P."/>
        </authorList>
    </citation>
    <scope>NUCLEOTIDE SEQUENCE [LARGE SCALE GENOMIC DNA]</scope>
    <source>
        <strain evidence="2">EGGRZ-B1_66</strain>
        <tissue evidence="2">Body</tissue>
    </source>
</reference>
<accession>A0ABD2Q263</accession>
<feature type="domain" description="BEN" evidence="1">
    <location>
        <begin position="179"/>
        <end position="289"/>
    </location>
</feature>
<dbReference type="InterPro" id="IPR018379">
    <property type="entry name" value="BEN_domain"/>
</dbReference>
<sequence>MAQEMHFSNLGLGNALAVAYDLYNDPNAQQQMMYTQIPVSMQPSVSAMTTQARQAPLTQYLIQPQSGECQAFSYLNPISAAPQAPRIQIQTANGGQSFLPIAANAFATSAGLSYDLSASQYAAAVPTSTVILNGQSSTSSSCVSPTSNNSLEACNFSSSSAKPIKATRTNANGSSSGSDDGMYDISEEEINEIDQSLANNEEVVKSRHWKYYIETNEWTRATCALMACLFSREQMANSTVLGRGGAQRERLPTNLVAYVVTKIRRRFGKPAAAVRARMAQKCKDERRFGRNPANAIAVMGKTGRGSAVPNGASPSVALKRSFEEANAGQIANGKRKLSETLVMNAGGSPTLTSTILANGAQLIVPGASPPGAVIGGDANNNINTTLGTIQLGSANCPTSQPILYQNESTQNGTAFMLNGQLYPGTQPIFIPQQTMTTAANAGGSPVQQNLMLLPTGHCIVNAPGTPSARIGSPIPQVGSPTAFVVATATTSASHQPSTFARL</sequence>
<organism evidence="2 3">
    <name type="scientific">Cichlidogyrus casuarinus</name>
    <dbReference type="NCBI Taxonomy" id="1844966"/>
    <lineage>
        <taxon>Eukaryota</taxon>
        <taxon>Metazoa</taxon>
        <taxon>Spiralia</taxon>
        <taxon>Lophotrochozoa</taxon>
        <taxon>Platyhelminthes</taxon>
        <taxon>Monogenea</taxon>
        <taxon>Monopisthocotylea</taxon>
        <taxon>Dactylogyridea</taxon>
        <taxon>Ancyrocephalidae</taxon>
        <taxon>Cichlidogyrus</taxon>
    </lineage>
</organism>
<evidence type="ECO:0000313" key="2">
    <source>
        <dbReference type="EMBL" id="KAL3313710.1"/>
    </source>
</evidence>
<dbReference type="AlphaFoldDB" id="A0ABD2Q263"/>
<dbReference type="EMBL" id="JBJKFK010001217">
    <property type="protein sequence ID" value="KAL3313710.1"/>
    <property type="molecule type" value="Genomic_DNA"/>
</dbReference>
<keyword evidence="3" id="KW-1185">Reference proteome</keyword>
<evidence type="ECO:0000313" key="3">
    <source>
        <dbReference type="Proteomes" id="UP001626550"/>
    </source>
</evidence>
<proteinExistence type="predicted"/>
<protein>
    <recommendedName>
        <fullName evidence="1">BEN domain-containing protein</fullName>
    </recommendedName>
</protein>
<name>A0ABD2Q263_9PLAT</name>
<comment type="caution">
    <text evidence="2">The sequence shown here is derived from an EMBL/GenBank/DDBJ whole genome shotgun (WGS) entry which is preliminary data.</text>
</comment>
<dbReference type="PROSITE" id="PS51457">
    <property type="entry name" value="BEN"/>
    <property type="match status" value="1"/>
</dbReference>
<gene>
    <name evidence="2" type="ORF">Ciccas_007687</name>
</gene>
<evidence type="ECO:0000259" key="1">
    <source>
        <dbReference type="PROSITE" id="PS51457"/>
    </source>
</evidence>
<dbReference type="Gene3D" id="1.10.10.2590">
    <property type="entry name" value="BEN domain"/>
    <property type="match status" value="1"/>
</dbReference>
<dbReference type="Proteomes" id="UP001626550">
    <property type="component" value="Unassembled WGS sequence"/>
</dbReference>